<sequence length="160" mass="17990">MLARHGRPNNKKVESWANNLKKGNQLSLELLGKSSSSSTQATPLESSETFKELEKKFKELNSQRSKLRSNLDEFMLLEATIQNLEDPSWTKKLEEVSKARTILEEFLNVLRGSLAAGLPNDKQADCSERLNEVKHILEQSATHLKATGQCIRQVKSLLDG</sequence>
<keyword evidence="2" id="KW-1185">Reference proteome</keyword>
<dbReference type="EMBL" id="CAJNDS010000606">
    <property type="protein sequence ID" value="CAE7222238.1"/>
    <property type="molecule type" value="Genomic_DNA"/>
</dbReference>
<accession>A0A812K2B0</accession>
<protein>
    <submittedName>
        <fullName evidence="1">Uncharacterized protein</fullName>
    </submittedName>
</protein>
<reference evidence="1" key="1">
    <citation type="submission" date="2021-02" db="EMBL/GenBank/DDBJ databases">
        <authorList>
            <person name="Dougan E. K."/>
            <person name="Rhodes N."/>
            <person name="Thang M."/>
            <person name="Chan C."/>
        </authorList>
    </citation>
    <scope>NUCLEOTIDE SEQUENCE</scope>
</reference>
<evidence type="ECO:0000313" key="1">
    <source>
        <dbReference type="EMBL" id="CAE7222238.1"/>
    </source>
</evidence>
<evidence type="ECO:0000313" key="2">
    <source>
        <dbReference type="Proteomes" id="UP000604046"/>
    </source>
</evidence>
<comment type="caution">
    <text evidence="1">The sequence shown here is derived from an EMBL/GenBank/DDBJ whole genome shotgun (WGS) entry which is preliminary data.</text>
</comment>
<name>A0A812K2B0_9DINO</name>
<organism evidence="1 2">
    <name type="scientific">Symbiodinium natans</name>
    <dbReference type="NCBI Taxonomy" id="878477"/>
    <lineage>
        <taxon>Eukaryota</taxon>
        <taxon>Sar</taxon>
        <taxon>Alveolata</taxon>
        <taxon>Dinophyceae</taxon>
        <taxon>Suessiales</taxon>
        <taxon>Symbiodiniaceae</taxon>
        <taxon>Symbiodinium</taxon>
    </lineage>
</organism>
<dbReference type="Proteomes" id="UP000604046">
    <property type="component" value="Unassembled WGS sequence"/>
</dbReference>
<gene>
    <name evidence="1" type="ORF">SNAT2548_LOCUS8260</name>
</gene>
<proteinExistence type="predicted"/>
<dbReference type="AlphaFoldDB" id="A0A812K2B0"/>